<gene>
    <name evidence="3" type="ORF">J3Q64DRAFT_1022606</name>
</gene>
<feature type="region of interest" description="Disordered" evidence="1">
    <location>
        <begin position="1464"/>
        <end position="1533"/>
    </location>
</feature>
<dbReference type="Proteomes" id="UP001448207">
    <property type="component" value="Unassembled WGS sequence"/>
</dbReference>
<dbReference type="PANTHER" id="PTHR47839:SF1">
    <property type="entry name" value="DOMAIN PROTEIN, PUTATIVE (AFU_ORTHOLOGUE AFUA_6G04830)-RELATED"/>
    <property type="match status" value="1"/>
</dbReference>
<dbReference type="Gene3D" id="3.30.565.10">
    <property type="entry name" value="Histidine kinase-like ATPase, C-terminal domain"/>
    <property type="match status" value="1"/>
</dbReference>
<keyword evidence="4" id="KW-1185">Reference proteome</keyword>
<dbReference type="SUPFAM" id="SSF55874">
    <property type="entry name" value="ATPase domain of HSP90 chaperone/DNA topoisomerase II/histidine kinase"/>
    <property type="match status" value="1"/>
</dbReference>
<feature type="compositionally biased region" description="Basic and acidic residues" evidence="1">
    <location>
        <begin position="1484"/>
        <end position="1494"/>
    </location>
</feature>
<dbReference type="NCBIfam" id="NF047352">
    <property type="entry name" value="P_loop_sacsin"/>
    <property type="match status" value="1"/>
</dbReference>
<protein>
    <recommendedName>
        <fullName evidence="2">CUE domain-containing protein</fullName>
    </recommendedName>
</protein>
<dbReference type="InterPro" id="IPR058210">
    <property type="entry name" value="SACS/Nov_dom"/>
</dbReference>
<dbReference type="PROSITE" id="PS51140">
    <property type="entry name" value="CUE"/>
    <property type="match status" value="1"/>
</dbReference>
<evidence type="ECO:0000259" key="2">
    <source>
        <dbReference type="PROSITE" id="PS51140"/>
    </source>
</evidence>
<sequence length="1750" mass="199073">MSEDRLELIRSNMMGSSGVEEKVEVNQRHLIDKILARYSAEYVLYRELMQNSDDASSSSVQIMFHSADSAIDSKVPNLAAKCNRITFKNNGMPFRTEDWNRLKRIAEGNPDEQKIGAFGVGFYSLFSVCESPFVFSGSQCMAFYFKGDQLFAKRADVPDTQVNEWTSFLMDLREPMEMPDLDDFAKFLTTSMGFTANLRQITVYFDQHKIFEITKKTAEPRAMVVDPQRLHTVTPKRMFSITGVDMRKLQLDAEKYTPPTMFTPFANLISLSNSKARDSSQNSGLPVEKSSIFLSVITAALSVNVPRDFEKEMERATKKKPPKTTKFQLVYTGKDELDASENNNKIFKDLMPFPHQGRVFIGFPTHQTTGCCSHMAARFIPTVERESIDFADRYISVWNRELLAAGGLLSRLVYDDEMDQIARLYKELVGCTDIVDKSKHDDGIDSAKHMLESRASHALRAFTFHHSTPSPIVGKEHENRFFNSSKVSLQLMTSHGIQSITAARTLPEDSFISRSVTELLDAFVKTVPTLTSSFTRDCKEGLTKLTGFGLLQPLGMGDILKELNTRALNEDEMVACMKWWVECNKKNPSIPSAFIESLDITVKNRFLDAAILNCNGERLLTLSAAKWWVNPKIIPLDVKHPDTTLPFNITKNFVGPDLGSYFGDLKELPVLEWVRFIASKKELEESPVFAEQVLAISSRGYQHSSVSAQSGISSILQSKTCIPTKYGMKLPTEAYFTSVNLFDDLPIVNFKAPRTITDQFLTSLGVRKHVELQMVFDRLVSEGSWSHVELVKYLTSVQTTLSSVELARLKASQIFTKEGEEPRIKEFMKNTGRLGENGKPISEKHKKSIHRRYKASDLYAPTEALRTLNLPLIQWDNRWRQSSEEVKFLEKLGLQTKPVLSDLLQLASPATNNQYLQNKALSYFVDNYTQYSNDYNPSTIDIDFIPCLDGKTYTSPKNCFTNPEVQILGFYALHPDLASVREKLGVLENPNADRLVSAFLQNVGQEYSEVKRIFEYMAGRMGEFSYTHWQKLRQAKFVPVLDKRNENDSTSKPIMLVVEPTQCYFESEESNFHKELFLYVNFGQLANSFLRSCGVKDEPTTIELAAMLVKDPQRFWNLSGGGERYLTVLRQIAGQYYQIKSQRTLLAEMKSTAFLVGLKRSNMSDKLLGDEEKEDRDDFDAEKEDFVQYRLAKASDIFISDDTMGQQIFSPLSAPMEPLLEEFYANLGSSHLSKNIKESYTFRDAIGATARSKAIAEAILERTPIIIYQMMNDNPQRQKELLHDEIYVKRNLKVIQAKELKMLRLFKHTGEKHVQTTTACADRSSFTVYIAGTGEIDFYDVSNALCTLLFARVRFNDAIIVERYLTASLNNLRRKGVPVDRILNIRKNMEKVKAPELTKSQMSPQERISPQEMDEYTKKVMDVFGDCQEGYIRQLLSQQRENHVENVINQLLQDDYPRKQLTKEKIKPDESNVAPPTIQQPKPSESKRATKLLDRIWSPWSKPSPPQPPLETKPVETIQPPEPPKKPKLPKSETTITPNYTENIKQNLKKAIHSCKPYSDQTLFSPPRIDKVVESTDYCDSTSGKNLTYVGNIAGMDFYVNRGINPEDVLEQYGHAMSRFTSISGVLSKVFNLKKSSLHIFYDTEGTTIAFNTNASLFLNLRFYLALHEPESTEDIKLVKSKRKEALIYWFMTICHELAHNFVSEHNSKHEFYMSSFAEVYLEAFIASLASSNTPLIGEQDATVNSSSEN</sequence>
<dbReference type="EMBL" id="JBCLYO010000001">
    <property type="protein sequence ID" value="KAL0096492.1"/>
    <property type="molecule type" value="Genomic_DNA"/>
</dbReference>
<dbReference type="InterPro" id="IPR003892">
    <property type="entry name" value="CUE"/>
</dbReference>
<dbReference type="InterPro" id="IPR036890">
    <property type="entry name" value="HATPase_C_sf"/>
</dbReference>
<evidence type="ECO:0000313" key="4">
    <source>
        <dbReference type="Proteomes" id="UP001448207"/>
    </source>
</evidence>
<organism evidence="3 4">
    <name type="scientific">Phycomyces blakesleeanus</name>
    <dbReference type="NCBI Taxonomy" id="4837"/>
    <lineage>
        <taxon>Eukaryota</taxon>
        <taxon>Fungi</taxon>
        <taxon>Fungi incertae sedis</taxon>
        <taxon>Mucoromycota</taxon>
        <taxon>Mucoromycotina</taxon>
        <taxon>Mucoromycetes</taxon>
        <taxon>Mucorales</taxon>
        <taxon>Phycomycetaceae</taxon>
        <taxon>Phycomyces</taxon>
    </lineage>
</organism>
<dbReference type="PANTHER" id="PTHR47839">
    <property type="entry name" value="DOMAIN PROTEIN, PUTATIVE (AFU_ORTHOLOGUE AFUA_6G04830)-RELATED"/>
    <property type="match status" value="1"/>
</dbReference>
<proteinExistence type="predicted"/>
<dbReference type="Pfam" id="PF25794">
    <property type="entry name" value="SACS"/>
    <property type="match status" value="1"/>
</dbReference>
<accession>A0ABR3BCC4</accession>
<feature type="domain" description="CUE" evidence="2">
    <location>
        <begin position="1412"/>
        <end position="1456"/>
    </location>
</feature>
<name>A0ABR3BCC4_PHYBL</name>
<evidence type="ECO:0000256" key="1">
    <source>
        <dbReference type="SAM" id="MobiDB-lite"/>
    </source>
</evidence>
<evidence type="ECO:0000313" key="3">
    <source>
        <dbReference type="EMBL" id="KAL0096492.1"/>
    </source>
</evidence>
<reference evidence="3 4" key="1">
    <citation type="submission" date="2024-04" db="EMBL/GenBank/DDBJ databases">
        <title>Symmetric and asymmetric DNA N6-adenine methylation regulates different biological responses in Mucorales.</title>
        <authorList>
            <consortium name="Lawrence Berkeley National Laboratory"/>
            <person name="Lax C."/>
            <person name="Mondo S.J."/>
            <person name="Osorio-Concepcion M."/>
            <person name="Muszewska A."/>
            <person name="Corrochano-Luque M."/>
            <person name="Gutierrez G."/>
            <person name="Riley R."/>
            <person name="Lipzen A."/>
            <person name="Guo J."/>
            <person name="Hundley H."/>
            <person name="Amirebrahimi M."/>
            <person name="Ng V."/>
            <person name="Lorenzo-Gutierrez D."/>
            <person name="Binder U."/>
            <person name="Yang J."/>
            <person name="Song Y."/>
            <person name="Canovas D."/>
            <person name="Navarro E."/>
            <person name="Freitag M."/>
            <person name="Gabaldon T."/>
            <person name="Grigoriev I.V."/>
            <person name="Corrochano L.M."/>
            <person name="Nicolas F.E."/>
            <person name="Garre V."/>
        </authorList>
    </citation>
    <scope>NUCLEOTIDE SEQUENCE [LARGE SCALE GENOMIC DNA]</scope>
    <source>
        <strain evidence="3 4">L51</strain>
    </source>
</reference>
<dbReference type="InterPro" id="IPR022155">
    <property type="entry name" value="DUF3684"/>
</dbReference>
<dbReference type="Pfam" id="PF12449">
    <property type="entry name" value="DUF3684"/>
    <property type="match status" value="2"/>
</dbReference>
<feature type="compositionally biased region" description="Pro residues" evidence="1">
    <location>
        <begin position="1502"/>
        <end position="1511"/>
    </location>
</feature>
<comment type="caution">
    <text evidence="3">The sequence shown here is derived from an EMBL/GenBank/DDBJ whole genome shotgun (WGS) entry which is preliminary data.</text>
</comment>